<sequence length="413" mass="47189">MQETEKQPTARSWVESLPLPPWEFRQIPEVRYALLALLSDYGGEGKPTLARFFHTSGLHIVAGERVEDGLKHRYLWNTKPLPWREPVARLEKEKGTGDLIPFSRVALGEEGMRLPQGVLEAHFKGEKPYDYRQDLLERLARKDGYDSLFVAEGNPDKQKELHAILNLDAPEVSLEDLGLGSPWPTRSRVELGLYWLNREYDLRRANIPKVIRESMRDFRQEPPILNPNLYRALHVLEPYSPKLKELLDRDRELRAGMNRLDLPHEEREAKRQEWKSWFPTMLQELEPVALEALKAWYLENLKRYLGFLKETEVQGIEVIFRDLPVPQKGTEQGDGAPAEQGDGATSPRGTEQEKPPQGEAAPEGQGVQVMREKHSAPGGEEGAAASPEEEQAASRERGGEKPERSWPNPDIPW</sequence>
<comment type="caution">
    <text evidence="2">The sequence shown here is derived from an EMBL/GenBank/DDBJ whole genome shotgun (WGS) entry which is preliminary data.</text>
</comment>
<accession>A0A0D6XD43</accession>
<organism evidence="2 3">
    <name type="scientific">Thermus filiformis</name>
    <dbReference type="NCBI Taxonomy" id="276"/>
    <lineage>
        <taxon>Bacteria</taxon>
        <taxon>Thermotogati</taxon>
        <taxon>Deinococcota</taxon>
        <taxon>Deinococci</taxon>
        <taxon>Thermales</taxon>
        <taxon>Thermaceae</taxon>
        <taxon>Thermus</taxon>
    </lineage>
</organism>
<dbReference type="STRING" id="276.THFILI_00520"/>
<protein>
    <submittedName>
        <fullName evidence="2">Uncharacterized protein</fullName>
    </submittedName>
</protein>
<evidence type="ECO:0000313" key="3">
    <source>
        <dbReference type="Proteomes" id="UP000030364"/>
    </source>
</evidence>
<dbReference type="EMBL" id="JPSL02000032">
    <property type="protein sequence ID" value="KIX84808.1"/>
    <property type="molecule type" value="Genomic_DNA"/>
</dbReference>
<proteinExistence type="predicted"/>
<gene>
    <name evidence="2" type="ORF">THFILI_00520</name>
</gene>
<feature type="compositionally biased region" description="Basic and acidic residues" evidence="1">
    <location>
        <begin position="392"/>
        <end position="404"/>
    </location>
</feature>
<feature type="region of interest" description="Disordered" evidence="1">
    <location>
        <begin position="326"/>
        <end position="413"/>
    </location>
</feature>
<dbReference type="AlphaFoldDB" id="A0A0D6XD43"/>
<keyword evidence="3" id="KW-1185">Reference proteome</keyword>
<evidence type="ECO:0000313" key="2">
    <source>
        <dbReference type="EMBL" id="KIX84808.1"/>
    </source>
</evidence>
<reference evidence="2 3" key="1">
    <citation type="journal article" date="2015" name="Genome Announc.">
        <title>Draft Genome Sequence of the Thermophile Thermus filiformis ATCC 43280, Producer of Carotenoid-(Di)glucoside-Branched Fatty Acid (Di)esters and Source of Hyperthermostable Enzymes of Biotechnological Interest.</title>
        <authorList>
            <person name="Mandelli F."/>
            <person name="Oliveira Ramires B."/>
            <person name="Couger M.B."/>
            <person name="Paixao D.A."/>
            <person name="Camilo C.M."/>
            <person name="Polikarpov I."/>
            <person name="Prade R."/>
            <person name="Riano-Pachon D.M."/>
            <person name="Squina F.M."/>
        </authorList>
    </citation>
    <scope>NUCLEOTIDE SEQUENCE [LARGE SCALE GENOMIC DNA]</scope>
    <source>
        <strain evidence="2 3">ATCC 43280</strain>
    </source>
</reference>
<dbReference type="Proteomes" id="UP000030364">
    <property type="component" value="Unassembled WGS sequence"/>
</dbReference>
<feature type="compositionally biased region" description="Low complexity" evidence="1">
    <location>
        <begin position="376"/>
        <end position="386"/>
    </location>
</feature>
<name>A0A0D6XD43_THEFI</name>
<evidence type="ECO:0000256" key="1">
    <source>
        <dbReference type="SAM" id="MobiDB-lite"/>
    </source>
</evidence>